<dbReference type="InterPro" id="IPR033133">
    <property type="entry name" value="PUM-HD"/>
</dbReference>
<evidence type="ECO:0000256" key="3">
    <source>
        <dbReference type="ARBA" id="ARBA00022884"/>
    </source>
</evidence>
<feature type="repeat" description="Pumilio" evidence="5">
    <location>
        <begin position="359"/>
        <end position="394"/>
    </location>
</feature>
<dbReference type="PANTHER" id="PTHR12537">
    <property type="entry name" value="RNA BINDING PROTEIN PUMILIO-RELATED"/>
    <property type="match status" value="1"/>
</dbReference>
<dbReference type="GO" id="GO:0005737">
    <property type="term" value="C:cytoplasm"/>
    <property type="evidence" value="ECO:0007669"/>
    <property type="project" value="TreeGrafter"/>
</dbReference>
<feature type="repeat" description="Pumilio" evidence="5">
    <location>
        <begin position="395"/>
        <end position="431"/>
    </location>
</feature>
<feature type="compositionally biased region" description="Basic and acidic residues" evidence="6">
    <location>
        <begin position="1"/>
        <end position="10"/>
    </location>
</feature>
<evidence type="ECO:0000256" key="2">
    <source>
        <dbReference type="ARBA" id="ARBA00022845"/>
    </source>
</evidence>
<dbReference type="PROSITE" id="PS50303">
    <property type="entry name" value="PUM_HD"/>
    <property type="match status" value="1"/>
</dbReference>
<evidence type="ECO:0000313" key="9">
    <source>
        <dbReference type="Proteomes" id="UP001372338"/>
    </source>
</evidence>
<evidence type="ECO:0000256" key="4">
    <source>
        <dbReference type="ARBA" id="ARBA00058490"/>
    </source>
</evidence>
<evidence type="ECO:0000256" key="6">
    <source>
        <dbReference type="SAM" id="MobiDB-lite"/>
    </source>
</evidence>
<feature type="compositionally biased region" description="Polar residues" evidence="6">
    <location>
        <begin position="34"/>
        <end position="47"/>
    </location>
</feature>
<feature type="compositionally biased region" description="Low complexity" evidence="6">
    <location>
        <begin position="14"/>
        <end position="25"/>
    </location>
</feature>
<proteinExistence type="predicted"/>
<sequence>MSTHDKDHGLPRTLSSEPSLSISPSGRGEFNDIPSLNQNPGQMNQTSSLEEAFARLSFNSTPSGFGGYGYAPHFNRYDVHPSSSQNCDFIPTGGYAALPFLLNQKPQFQKFPFTEELLYIAEFQRKFGGGAGGGAVLNYNTIRNGVNGSRRNQRWILQQQQQQQVNFSHRSIYDFRGRILMLAKEQSGCRVLQEIMKTLTSQEEVSFVFAELIDHVVELMMDPFGNYVFQKLVEICSEPQRTHIVLVATNSDYYFVNMCLDIHGTRSVQKLLENVTTQEQRSLVMKALSPGTVALTKDINGLHVVEHCLRYFSSEDNKFLLNAVANNCFEISTDKSGCCVMQDCIDYAHGETKERLIAEIIANASLLSEDCYGNYVVQHLLGMKKPRVIENLVRQLEGNFLLLSCNKYGSNVVERILQEADEQSCARIILELLHHPNVSRLLVDPFGNYVMKTALFVSKGGIRNAILELIQLHSPMMRSNIYGKKLLDRVDSGKMRNK</sequence>
<feature type="repeat" description="Pumilio" evidence="5">
    <location>
        <begin position="250"/>
        <end position="285"/>
    </location>
</feature>
<dbReference type="GO" id="GO:0006417">
    <property type="term" value="P:regulation of translation"/>
    <property type="evidence" value="ECO:0007669"/>
    <property type="project" value="UniProtKB-KW"/>
</dbReference>
<dbReference type="GO" id="GO:0003729">
    <property type="term" value="F:mRNA binding"/>
    <property type="evidence" value="ECO:0007669"/>
    <property type="project" value="TreeGrafter"/>
</dbReference>
<feature type="region of interest" description="Disordered" evidence="6">
    <location>
        <begin position="1"/>
        <end position="47"/>
    </location>
</feature>
<keyword evidence="1" id="KW-0677">Repeat</keyword>
<dbReference type="SUPFAM" id="SSF48371">
    <property type="entry name" value="ARM repeat"/>
    <property type="match status" value="1"/>
</dbReference>
<dbReference type="EMBL" id="JAYWIO010000001">
    <property type="protein sequence ID" value="KAK7291075.1"/>
    <property type="molecule type" value="Genomic_DNA"/>
</dbReference>
<evidence type="ECO:0000313" key="8">
    <source>
        <dbReference type="EMBL" id="KAK7291075.1"/>
    </source>
</evidence>
<dbReference type="CDD" id="cd07920">
    <property type="entry name" value="Pumilio"/>
    <property type="match status" value="1"/>
</dbReference>
<protein>
    <recommendedName>
        <fullName evidence="7">PUM-HD domain-containing protein</fullName>
    </recommendedName>
</protein>
<dbReference type="Gene3D" id="1.25.10.10">
    <property type="entry name" value="Leucine-rich Repeat Variant"/>
    <property type="match status" value="1"/>
</dbReference>
<keyword evidence="2" id="KW-0810">Translation regulation</keyword>
<feature type="repeat" description="Pumilio" evidence="5">
    <location>
        <begin position="174"/>
        <end position="210"/>
    </location>
</feature>
<dbReference type="InterPro" id="IPR033712">
    <property type="entry name" value="Pumilio_RNA-bd"/>
</dbReference>
<dbReference type="FunFam" id="1.25.10.10:FF:000237">
    <property type="entry name" value="Pumilio homolog 9"/>
    <property type="match status" value="1"/>
</dbReference>
<evidence type="ECO:0000259" key="7">
    <source>
        <dbReference type="PROSITE" id="PS50303"/>
    </source>
</evidence>
<dbReference type="PROSITE" id="PS50302">
    <property type="entry name" value="PUM"/>
    <property type="match status" value="6"/>
</dbReference>
<keyword evidence="3" id="KW-0694">RNA-binding</keyword>
<keyword evidence="9" id="KW-1185">Reference proteome</keyword>
<comment type="caution">
    <text evidence="8">The sequence shown here is derived from an EMBL/GenBank/DDBJ whole genome shotgun (WGS) entry which is preliminary data.</text>
</comment>
<name>A0AAN9J2M9_CROPI</name>
<comment type="function">
    <text evidence="4">Sequence-specific RNA-binding protein that regulates translation and mRNA stability by binding the 3'-UTR of target mRNAs.</text>
</comment>
<evidence type="ECO:0000256" key="1">
    <source>
        <dbReference type="ARBA" id="ARBA00022737"/>
    </source>
</evidence>
<feature type="repeat" description="Pumilio" evidence="5">
    <location>
        <begin position="323"/>
        <end position="358"/>
    </location>
</feature>
<dbReference type="SMART" id="SM00025">
    <property type="entry name" value="Pumilio"/>
    <property type="match status" value="8"/>
</dbReference>
<evidence type="ECO:0000256" key="5">
    <source>
        <dbReference type="PROSITE-ProRule" id="PRU00317"/>
    </source>
</evidence>
<dbReference type="Proteomes" id="UP001372338">
    <property type="component" value="Unassembled WGS sequence"/>
</dbReference>
<organism evidence="8 9">
    <name type="scientific">Crotalaria pallida</name>
    <name type="common">Smooth rattlebox</name>
    <name type="synonym">Crotalaria striata</name>
    <dbReference type="NCBI Taxonomy" id="3830"/>
    <lineage>
        <taxon>Eukaryota</taxon>
        <taxon>Viridiplantae</taxon>
        <taxon>Streptophyta</taxon>
        <taxon>Embryophyta</taxon>
        <taxon>Tracheophyta</taxon>
        <taxon>Spermatophyta</taxon>
        <taxon>Magnoliopsida</taxon>
        <taxon>eudicotyledons</taxon>
        <taxon>Gunneridae</taxon>
        <taxon>Pentapetalae</taxon>
        <taxon>rosids</taxon>
        <taxon>fabids</taxon>
        <taxon>Fabales</taxon>
        <taxon>Fabaceae</taxon>
        <taxon>Papilionoideae</taxon>
        <taxon>50 kb inversion clade</taxon>
        <taxon>genistoids sensu lato</taxon>
        <taxon>core genistoids</taxon>
        <taxon>Crotalarieae</taxon>
        <taxon>Crotalaria</taxon>
    </lineage>
</organism>
<accession>A0AAN9J2M9</accession>
<dbReference type="Pfam" id="PF00806">
    <property type="entry name" value="PUF"/>
    <property type="match status" value="8"/>
</dbReference>
<gene>
    <name evidence="8" type="ORF">RIF29_05951</name>
</gene>
<dbReference type="AlphaFoldDB" id="A0AAN9J2M9"/>
<feature type="domain" description="PUM-HD" evidence="7">
    <location>
        <begin position="150"/>
        <end position="494"/>
    </location>
</feature>
<dbReference type="PANTHER" id="PTHR12537:SF63">
    <property type="entry name" value="PUMILIO HOMOLOG 15"/>
    <property type="match status" value="1"/>
</dbReference>
<reference evidence="8 9" key="1">
    <citation type="submission" date="2024-01" db="EMBL/GenBank/DDBJ databases">
        <title>The genomes of 5 underutilized Papilionoideae crops provide insights into root nodulation and disease resistanc.</title>
        <authorList>
            <person name="Yuan L."/>
        </authorList>
    </citation>
    <scope>NUCLEOTIDE SEQUENCE [LARGE SCALE GENOMIC DNA]</scope>
    <source>
        <strain evidence="8">ZHUSHIDOU_FW_LH</strain>
        <tissue evidence="8">Leaf</tissue>
    </source>
</reference>
<dbReference type="InterPro" id="IPR016024">
    <property type="entry name" value="ARM-type_fold"/>
</dbReference>
<feature type="repeat" description="Pumilio" evidence="5">
    <location>
        <begin position="211"/>
        <end position="246"/>
    </location>
</feature>
<dbReference type="InterPro" id="IPR001313">
    <property type="entry name" value="Pumilio_RNA-bd_rpt"/>
</dbReference>
<dbReference type="InterPro" id="IPR011989">
    <property type="entry name" value="ARM-like"/>
</dbReference>